<organism evidence="14 15">
    <name type="scientific">Acacia crassicarpa</name>
    <name type="common">northern wattle</name>
    <dbReference type="NCBI Taxonomy" id="499986"/>
    <lineage>
        <taxon>Eukaryota</taxon>
        <taxon>Viridiplantae</taxon>
        <taxon>Streptophyta</taxon>
        <taxon>Embryophyta</taxon>
        <taxon>Tracheophyta</taxon>
        <taxon>Spermatophyta</taxon>
        <taxon>Magnoliopsida</taxon>
        <taxon>eudicotyledons</taxon>
        <taxon>Gunneridae</taxon>
        <taxon>Pentapetalae</taxon>
        <taxon>rosids</taxon>
        <taxon>fabids</taxon>
        <taxon>Fabales</taxon>
        <taxon>Fabaceae</taxon>
        <taxon>Caesalpinioideae</taxon>
        <taxon>mimosoid clade</taxon>
        <taxon>Acacieae</taxon>
        <taxon>Acacia</taxon>
    </lineage>
</organism>
<dbReference type="AlphaFoldDB" id="A0AAE1MSU0"/>
<gene>
    <name evidence="14" type="ORF">QN277_020666</name>
</gene>
<protein>
    <recommendedName>
        <fullName evidence="16">Cation/H+ exchanger domain-containing protein</fullName>
    </recommendedName>
</protein>
<feature type="transmembrane region" description="Helical" evidence="10">
    <location>
        <begin position="51"/>
        <end position="70"/>
    </location>
</feature>
<feature type="transmembrane region" description="Helical" evidence="10">
    <location>
        <begin position="288"/>
        <end position="305"/>
    </location>
</feature>
<evidence type="ECO:0000313" key="14">
    <source>
        <dbReference type="EMBL" id="KAK4272066.1"/>
    </source>
</evidence>
<dbReference type="Gene3D" id="1.20.1530.20">
    <property type="match status" value="1"/>
</dbReference>
<dbReference type="GO" id="GO:1902600">
    <property type="term" value="P:proton transmembrane transport"/>
    <property type="evidence" value="ECO:0007669"/>
    <property type="project" value="InterPro"/>
</dbReference>
<feature type="transmembrane region" description="Helical" evidence="10">
    <location>
        <begin position="431"/>
        <end position="449"/>
    </location>
</feature>
<dbReference type="GO" id="GO:0006885">
    <property type="term" value="P:regulation of pH"/>
    <property type="evidence" value="ECO:0007669"/>
    <property type="project" value="TreeGrafter"/>
</dbReference>
<dbReference type="Pfam" id="PF23259">
    <property type="entry name" value="CHX17_C"/>
    <property type="match status" value="1"/>
</dbReference>
<comment type="similarity">
    <text evidence="9">Belongs to the monovalent cation:proton antiporter 2 (CPA2) transporter (TC 2.A.37) family. CHX (TC 2.A.37.4) subfamily.</text>
</comment>
<comment type="caution">
    <text evidence="14">The sequence shown here is derived from an EMBL/GenBank/DDBJ whole genome shotgun (WGS) entry which is preliminary data.</text>
</comment>
<evidence type="ECO:0000256" key="7">
    <source>
        <dbReference type="ARBA" id="ARBA00023065"/>
    </source>
</evidence>
<keyword evidence="4 10" id="KW-0812">Transmembrane</keyword>
<evidence type="ECO:0000313" key="15">
    <source>
        <dbReference type="Proteomes" id="UP001293593"/>
    </source>
</evidence>
<dbReference type="GO" id="GO:0006813">
    <property type="term" value="P:potassium ion transport"/>
    <property type="evidence" value="ECO:0007669"/>
    <property type="project" value="UniProtKB-KW"/>
</dbReference>
<evidence type="ECO:0000256" key="6">
    <source>
        <dbReference type="ARBA" id="ARBA00022989"/>
    </source>
</evidence>
<feature type="transmembrane region" description="Helical" evidence="10">
    <location>
        <begin position="148"/>
        <end position="166"/>
    </location>
</feature>
<keyword evidence="2" id="KW-0813">Transport</keyword>
<dbReference type="InterPro" id="IPR057291">
    <property type="entry name" value="CHX17_2nd"/>
</dbReference>
<reference evidence="14" key="1">
    <citation type="submission" date="2023-10" db="EMBL/GenBank/DDBJ databases">
        <title>Chromosome-level genome of the transformable northern wattle, Acacia crassicarpa.</title>
        <authorList>
            <person name="Massaro I."/>
            <person name="Sinha N.R."/>
            <person name="Poethig S."/>
            <person name="Leichty A.R."/>
        </authorList>
    </citation>
    <scope>NUCLEOTIDE SEQUENCE</scope>
    <source>
        <strain evidence="14">Acra3RX</strain>
        <tissue evidence="14">Leaf</tissue>
    </source>
</reference>
<evidence type="ECO:0000256" key="4">
    <source>
        <dbReference type="ARBA" id="ARBA00022692"/>
    </source>
</evidence>
<evidence type="ECO:0000259" key="13">
    <source>
        <dbReference type="Pfam" id="PF23259"/>
    </source>
</evidence>
<keyword evidence="7" id="KW-0406">Ion transport</keyword>
<feature type="transmembrane region" description="Helical" evidence="10">
    <location>
        <begin position="77"/>
        <end position="96"/>
    </location>
</feature>
<dbReference type="PANTHER" id="PTHR32468:SF17">
    <property type="entry name" value="CATION_H(+) ANTIPORTER 4"/>
    <property type="match status" value="1"/>
</dbReference>
<accession>A0AAE1MSU0</accession>
<dbReference type="Proteomes" id="UP001293593">
    <property type="component" value="Unassembled WGS sequence"/>
</dbReference>
<evidence type="ECO:0000256" key="2">
    <source>
        <dbReference type="ARBA" id="ARBA00022448"/>
    </source>
</evidence>
<feature type="transmembrane region" description="Helical" evidence="10">
    <location>
        <begin position="218"/>
        <end position="242"/>
    </location>
</feature>
<dbReference type="GO" id="GO:0012505">
    <property type="term" value="C:endomembrane system"/>
    <property type="evidence" value="ECO:0007669"/>
    <property type="project" value="TreeGrafter"/>
</dbReference>
<comment type="subcellular location">
    <subcellularLocation>
        <location evidence="1">Membrane</location>
        <topology evidence="1">Multi-pass membrane protein</topology>
    </subcellularLocation>
</comment>
<evidence type="ECO:0000256" key="1">
    <source>
        <dbReference type="ARBA" id="ARBA00004141"/>
    </source>
</evidence>
<dbReference type="PANTHER" id="PTHR32468">
    <property type="entry name" value="CATION/H + ANTIPORTER"/>
    <property type="match status" value="1"/>
</dbReference>
<dbReference type="Pfam" id="PF00999">
    <property type="entry name" value="Na_H_Exchanger"/>
    <property type="match status" value="1"/>
</dbReference>
<dbReference type="EMBL" id="JAWXYG010000005">
    <property type="protein sequence ID" value="KAK4272066.1"/>
    <property type="molecule type" value="Genomic_DNA"/>
</dbReference>
<dbReference type="InterPro" id="IPR050794">
    <property type="entry name" value="CPA2_transporter"/>
</dbReference>
<evidence type="ECO:0000256" key="5">
    <source>
        <dbReference type="ARBA" id="ARBA00022958"/>
    </source>
</evidence>
<keyword evidence="3" id="KW-0633">Potassium transport</keyword>
<dbReference type="InterPro" id="IPR038770">
    <property type="entry name" value="Na+/solute_symporter_sf"/>
</dbReference>
<evidence type="ECO:0000256" key="9">
    <source>
        <dbReference type="ARBA" id="ARBA00038341"/>
    </source>
</evidence>
<keyword evidence="6 10" id="KW-1133">Transmembrane helix</keyword>
<evidence type="ECO:0000256" key="3">
    <source>
        <dbReference type="ARBA" id="ARBA00022538"/>
    </source>
</evidence>
<feature type="transmembrane region" description="Helical" evidence="10">
    <location>
        <begin position="116"/>
        <end position="136"/>
    </location>
</feature>
<proteinExistence type="inferred from homology"/>
<feature type="domain" description="Cation/H(+) antiporter central" evidence="12">
    <location>
        <begin position="506"/>
        <end position="634"/>
    </location>
</feature>
<dbReference type="InterPro" id="IPR006153">
    <property type="entry name" value="Cation/H_exchanger_TM"/>
</dbReference>
<feature type="transmembrane region" description="Helical" evidence="10">
    <location>
        <begin position="364"/>
        <end position="387"/>
    </location>
</feature>
<evidence type="ECO:0000259" key="11">
    <source>
        <dbReference type="Pfam" id="PF00999"/>
    </source>
</evidence>
<keyword evidence="5" id="KW-0630">Potassium</keyword>
<feature type="transmembrane region" description="Helical" evidence="10">
    <location>
        <begin position="254"/>
        <end position="276"/>
    </location>
</feature>
<keyword evidence="8 10" id="KW-0472">Membrane</keyword>
<feature type="domain" description="Cation/H(+) antiporter C-terminal" evidence="13">
    <location>
        <begin position="643"/>
        <end position="788"/>
    </location>
</feature>
<evidence type="ECO:0000256" key="8">
    <source>
        <dbReference type="ARBA" id="ARBA00023136"/>
    </source>
</evidence>
<keyword evidence="15" id="KW-1185">Reference proteome</keyword>
<sequence length="790" mass="87703">MNPNETLFTQVDVLSSSPVHTIYNVCINIPPRIASDGIWGSHRHSASPLKASYPIFELQVIVIFAITHALHFLFKRLGFPLFFSQMMAGFILGPSIHFEQLDKYKKLLFPYGSQDTLATISSLGYALFIFLYGVQMDFSMILRTGRKSWIIGFTGLIFPIGIGYLMQFFVLKKALKAALGDDYPTLPTVFVSHSVTSFAVVAAFLNDLKLLNSELGRLALSSALVSDVLSTSFTSFATAIISSKMGRRKIYESLGSLIAAIIFIPLVFRPTMLWIVRNTPEGRPVKQVYIYNIVALLFGLCWLLSRSDQAFALGAFILGLSVPEGPPLGSSLVSQLELIGKSFLLPIFVTTSVMKADLSSDSQLWSFLIIGSVVCVIHTVKISACILPSLYCKMPFKDAMALALIMNCKGVVDVGNYNSVYDRKQMHAQTYGVMMVSVMAMATFVQIAVKCLYDPARKYAGFQKRNIMNLKPNSDLRMVVCIHKQHHIAGILHFLDLCCPTPDFPLVVDALHLIELVGRYQPIFISHHLQKDSDLSLANSYSENVFMSFQNYEHSKTPGAVSTHTYTAISPFNYMREDVCYLALDKLASIIILPFHRRWSIDGSIESEDKNIRSLNSRVLEGAPCSVGILVNRASLPSEPHMSLQLAVIFFGGKDDREALCLAKRVCINPHIRLVVYHLPENDNSKSSTLEKLLDNAVLKDVMDGNYGSRVSFKELVTEGGSDIASVVRDLVDDHDFFIVGRRHDVESSVTSGLKDWCEFEELGVIGDLLASPDFESSASVLVVQQQVVK</sequence>
<dbReference type="Pfam" id="PF23256">
    <property type="entry name" value="CHX17_2nd"/>
    <property type="match status" value="1"/>
</dbReference>
<dbReference type="GO" id="GO:0015297">
    <property type="term" value="F:antiporter activity"/>
    <property type="evidence" value="ECO:0007669"/>
    <property type="project" value="InterPro"/>
</dbReference>
<name>A0AAE1MSU0_9FABA</name>
<dbReference type="GO" id="GO:0016020">
    <property type="term" value="C:membrane"/>
    <property type="evidence" value="ECO:0007669"/>
    <property type="project" value="UniProtKB-SubCell"/>
</dbReference>
<evidence type="ECO:0008006" key="16">
    <source>
        <dbReference type="Google" id="ProtNLM"/>
    </source>
</evidence>
<evidence type="ECO:0000256" key="10">
    <source>
        <dbReference type="SAM" id="Phobius"/>
    </source>
</evidence>
<feature type="domain" description="Cation/H+ exchanger transmembrane" evidence="11">
    <location>
        <begin position="64"/>
        <end position="444"/>
    </location>
</feature>
<evidence type="ECO:0000259" key="12">
    <source>
        <dbReference type="Pfam" id="PF23256"/>
    </source>
</evidence>
<dbReference type="InterPro" id="IPR057290">
    <property type="entry name" value="CHX17_C"/>
</dbReference>
<feature type="transmembrane region" description="Helical" evidence="10">
    <location>
        <begin position="186"/>
        <end position="206"/>
    </location>
</feature>